<evidence type="ECO:0008006" key="4">
    <source>
        <dbReference type="Google" id="ProtNLM"/>
    </source>
</evidence>
<feature type="transmembrane region" description="Helical" evidence="1">
    <location>
        <begin position="200"/>
        <end position="218"/>
    </location>
</feature>
<dbReference type="InterPro" id="IPR036927">
    <property type="entry name" value="Cyt_c_oxase-like_su1_sf"/>
</dbReference>
<dbReference type="Proteomes" id="UP001596407">
    <property type="component" value="Unassembled WGS sequence"/>
</dbReference>
<dbReference type="SUPFAM" id="SSF81442">
    <property type="entry name" value="Cytochrome c oxidase subunit I-like"/>
    <property type="match status" value="2"/>
</dbReference>
<keyword evidence="3" id="KW-1185">Reference proteome</keyword>
<dbReference type="AlphaFoldDB" id="A0ABD5WSU5"/>
<feature type="transmembrane region" description="Helical" evidence="1">
    <location>
        <begin position="292"/>
        <end position="314"/>
    </location>
</feature>
<feature type="transmembrane region" description="Helical" evidence="1">
    <location>
        <begin position="405"/>
        <end position="427"/>
    </location>
</feature>
<dbReference type="Gene3D" id="1.20.210.10">
    <property type="entry name" value="Cytochrome c oxidase-like, subunit I domain"/>
    <property type="match status" value="2"/>
</dbReference>
<feature type="transmembrane region" description="Helical" evidence="1">
    <location>
        <begin position="258"/>
        <end position="280"/>
    </location>
</feature>
<accession>A0ABD5WSU5</accession>
<dbReference type="RefSeq" id="WP_276279774.1">
    <property type="nucleotide sequence ID" value="NZ_CP119809.1"/>
</dbReference>
<feature type="transmembrane region" description="Helical" evidence="1">
    <location>
        <begin position="20"/>
        <end position="42"/>
    </location>
</feature>
<feature type="transmembrane region" description="Helical" evidence="1">
    <location>
        <begin position="334"/>
        <end position="356"/>
    </location>
</feature>
<keyword evidence="1" id="KW-0812">Transmembrane</keyword>
<evidence type="ECO:0000313" key="2">
    <source>
        <dbReference type="EMBL" id="MFC7082238.1"/>
    </source>
</evidence>
<dbReference type="GeneID" id="79304359"/>
<sequence length="453" mass="46931">MSVPAGIDADSGPPTAIPLAHFLAGFAFLLAGAALGVLGAGLAPGPSGLAHVHLLLVGWVCLTILGAMTQFVPVWSGVELHSRRLALAQLALVGGGIAGFAGLLLAGRLDLLAVAGAAMLAGFWTFVYNVGRTLWRAASGEFGDRTAPALDVTERHFVAALAHVLLVTALGFALAVDFARPTLAPAGLARPRVVAAHATLAVFGVVLTTVVGALYQLATMFTQTELRRADATLRRVEEWTYAPGVLALAGGRLVGHEWLGRAGGLLVVTGLLAFAAVLARKLRETSVERTPMLSRYAVVALALPAWALAALPTWLADPTDSAATFGHPEAGHLLAAVVGFVLLGTLYHVVPFVVWVRRYSDRVGLEPVPMIDDLYDARLAAADFWLTLGGLALVVVGGSVETVRLVGGVAATLGFAVFAANLVGVVVRHGPDPLRIDALGASPTDSDPDERAP</sequence>
<keyword evidence="1" id="KW-0472">Membrane</keyword>
<protein>
    <recommendedName>
        <fullName evidence="4">Cbb3-type cytochrome c oxidase subunit I</fullName>
    </recommendedName>
</protein>
<feature type="transmembrane region" description="Helical" evidence="1">
    <location>
        <begin position="54"/>
        <end position="75"/>
    </location>
</feature>
<evidence type="ECO:0000313" key="3">
    <source>
        <dbReference type="Proteomes" id="UP001596407"/>
    </source>
</evidence>
<name>A0ABD5WSU5_9EURY</name>
<reference evidence="2 3" key="1">
    <citation type="journal article" date="2019" name="Int. J. Syst. Evol. Microbiol.">
        <title>The Global Catalogue of Microorganisms (GCM) 10K type strain sequencing project: providing services to taxonomists for standard genome sequencing and annotation.</title>
        <authorList>
            <consortium name="The Broad Institute Genomics Platform"/>
            <consortium name="The Broad Institute Genome Sequencing Center for Infectious Disease"/>
            <person name="Wu L."/>
            <person name="Ma J."/>
        </authorList>
    </citation>
    <scope>NUCLEOTIDE SEQUENCE [LARGE SCALE GENOMIC DNA]</scope>
    <source>
        <strain evidence="2 3">DT72</strain>
    </source>
</reference>
<organism evidence="2 3">
    <name type="scientific">Halorussus caseinilyticus</name>
    <dbReference type="NCBI Taxonomy" id="3034025"/>
    <lineage>
        <taxon>Archaea</taxon>
        <taxon>Methanobacteriati</taxon>
        <taxon>Methanobacteriota</taxon>
        <taxon>Stenosarchaea group</taxon>
        <taxon>Halobacteria</taxon>
        <taxon>Halobacteriales</taxon>
        <taxon>Haladaptataceae</taxon>
        <taxon>Halorussus</taxon>
    </lineage>
</organism>
<dbReference type="EMBL" id="JBHSZH010000005">
    <property type="protein sequence ID" value="MFC7082238.1"/>
    <property type="molecule type" value="Genomic_DNA"/>
</dbReference>
<keyword evidence="1" id="KW-1133">Transmembrane helix</keyword>
<feature type="transmembrane region" description="Helical" evidence="1">
    <location>
        <begin position="111"/>
        <end position="131"/>
    </location>
</feature>
<feature type="transmembrane region" description="Helical" evidence="1">
    <location>
        <begin position="157"/>
        <end position="179"/>
    </location>
</feature>
<feature type="transmembrane region" description="Helical" evidence="1">
    <location>
        <begin position="87"/>
        <end position="106"/>
    </location>
</feature>
<gene>
    <name evidence="2" type="ORF">ACFQJ6_21285</name>
</gene>
<feature type="transmembrane region" description="Helical" evidence="1">
    <location>
        <begin position="377"/>
        <end position="399"/>
    </location>
</feature>
<comment type="caution">
    <text evidence="2">The sequence shown here is derived from an EMBL/GenBank/DDBJ whole genome shotgun (WGS) entry which is preliminary data.</text>
</comment>
<proteinExistence type="predicted"/>
<evidence type="ECO:0000256" key="1">
    <source>
        <dbReference type="SAM" id="Phobius"/>
    </source>
</evidence>